<reference key="1">
    <citation type="journal article" date="2007" name="Nature">
        <title>The medaka draft genome and insights into vertebrate genome evolution.</title>
        <authorList>
            <person name="Kasahara M."/>
            <person name="Naruse K."/>
            <person name="Sasaki S."/>
            <person name="Nakatani Y."/>
            <person name="Qu W."/>
            <person name="Ahsan B."/>
            <person name="Yamada T."/>
            <person name="Nagayasu Y."/>
            <person name="Doi K."/>
            <person name="Kasai Y."/>
            <person name="Jindo T."/>
            <person name="Kobayashi D."/>
            <person name="Shimada A."/>
            <person name="Toyoda A."/>
            <person name="Kuroki Y."/>
            <person name="Fujiyama A."/>
            <person name="Sasaki T."/>
            <person name="Shimizu A."/>
            <person name="Asakawa S."/>
            <person name="Shimizu N."/>
            <person name="Hashimoto S."/>
            <person name="Yang J."/>
            <person name="Lee Y."/>
            <person name="Matsushima K."/>
            <person name="Sugano S."/>
            <person name="Sakaizumi M."/>
            <person name="Narita T."/>
            <person name="Ohishi K."/>
            <person name="Haga S."/>
            <person name="Ohta F."/>
            <person name="Nomoto H."/>
            <person name="Nogata K."/>
            <person name="Morishita T."/>
            <person name="Endo T."/>
            <person name="Shin-I T."/>
            <person name="Takeda H."/>
            <person name="Morishita S."/>
            <person name="Kohara Y."/>
        </authorList>
    </citation>
    <scope>NUCLEOTIDE SEQUENCE [LARGE SCALE GENOMIC DNA]</scope>
    <source>
        <strain>Hd-rR</strain>
    </source>
</reference>
<comment type="subcellular location">
    <subcellularLocation>
        <location evidence="1">Nucleus</location>
    </subcellularLocation>
</comment>
<evidence type="ECO:0000256" key="5">
    <source>
        <dbReference type="SAM" id="MobiDB-lite"/>
    </source>
</evidence>
<dbReference type="PANTHER" id="PTHR28359:SF1">
    <property type="entry name" value="ASHWIN"/>
    <property type="match status" value="1"/>
</dbReference>
<evidence type="ECO:0000256" key="2">
    <source>
        <dbReference type="ARBA" id="ARBA00007855"/>
    </source>
</evidence>
<dbReference type="GO" id="GO:0048598">
    <property type="term" value="P:embryonic morphogenesis"/>
    <property type="evidence" value="ECO:0007669"/>
    <property type="project" value="InterPro"/>
</dbReference>
<dbReference type="Pfam" id="PF15323">
    <property type="entry name" value="Ashwin"/>
    <property type="match status" value="1"/>
</dbReference>
<evidence type="ECO:0000256" key="4">
    <source>
        <dbReference type="ARBA" id="ARBA00023242"/>
    </source>
</evidence>
<dbReference type="GO" id="GO:0072669">
    <property type="term" value="C:tRNA-splicing ligase complex"/>
    <property type="evidence" value="ECO:0007669"/>
    <property type="project" value="InterPro"/>
</dbReference>
<dbReference type="PANTHER" id="PTHR28359">
    <property type="entry name" value="ASHWIN"/>
    <property type="match status" value="1"/>
</dbReference>
<keyword evidence="4" id="KW-0539">Nucleus</keyword>
<evidence type="ECO:0000256" key="1">
    <source>
        <dbReference type="ARBA" id="ARBA00004123"/>
    </source>
</evidence>
<dbReference type="Ensembl" id="ENSORLT00020031024.1">
    <property type="protein sequence ID" value="ENSORLP00020009709.1"/>
    <property type="gene ID" value="ENSORLG00020010607.1"/>
</dbReference>
<name>A0A3P9KMG2_ORYLA</name>
<evidence type="ECO:0000256" key="3">
    <source>
        <dbReference type="ARBA" id="ARBA00015134"/>
    </source>
</evidence>
<reference evidence="6" key="4">
    <citation type="submission" date="2025-09" db="UniProtKB">
        <authorList>
            <consortium name="Ensembl"/>
        </authorList>
    </citation>
    <scope>IDENTIFICATION</scope>
    <source>
        <strain evidence="6">HNI</strain>
    </source>
</reference>
<proteinExistence type="inferred from homology"/>
<accession>A0A3P9KMG2</accession>
<organism evidence="6 7">
    <name type="scientific">Oryzias latipes</name>
    <name type="common">Japanese rice fish</name>
    <name type="synonym">Japanese killifish</name>
    <dbReference type="NCBI Taxonomy" id="8090"/>
    <lineage>
        <taxon>Eukaryota</taxon>
        <taxon>Metazoa</taxon>
        <taxon>Chordata</taxon>
        <taxon>Craniata</taxon>
        <taxon>Vertebrata</taxon>
        <taxon>Euteleostomi</taxon>
        <taxon>Actinopterygii</taxon>
        <taxon>Neopterygii</taxon>
        <taxon>Teleostei</taxon>
        <taxon>Neoteleostei</taxon>
        <taxon>Acanthomorphata</taxon>
        <taxon>Ovalentaria</taxon>
        <taxon>Atherinomorphae</taxon>
        <taxon>Beloniformes</taxon>
        <taxon>Adrianichthyidae</taxon>
        <taxon>Oryziinae</taxon>
        <taxon>Oryzias</taxon>
    </lineage>
</organism>
<evidence type="ECO:0000313" key="7">
    <source>
        <dbReference type="Proteomes" id="UP000265180"/>
    </source>
</evidence>
<dbReference type="AlphaFoldDB" id="A0A3P9KMG2"/>
<protein>
    <recommendedName>
        <fullName evidence="3">Ashwin</fullName>
    </recommendedName>
</protein>
<dbReference type="GO" id="GO:0005634">
    <property type="term" value="C:nucleus"/>
    <property type="evidence" value="ECO:0007669"/>
    <property type="project" value="UniProtKB-SubCell"/>
</dbReference>
<feature type="region of interest" description="Disordered" evidence="5">
    <location>
        <begin position="79"/>
        <end position="182"/>
    </location>
</feature>
<evidence type="ECO:0000313" key="6">
    <source>
        <dbReference type="Ensembl" id="ENSORLP00020009709.1"/>
    </source>
</evidence>
<feature type="compositionally biased region" description="Low complexity" evidence="5">
    <location>
        <begin position="158"/>
        <end position="177"/>
    </location>
</feature>
<comment type="similarity">
    <text evidence="2">Belongs to the ashwin family.</text>
</comment>
<reference evidence="6" key="3">
    <citation type="submission" date="2025-08" db="UniProtKB">
        <authorList>
            <consortium name="Ensembl"/>
        </authorList>
    </citation>
    <scope>IDENTIFICATION</scope>
    <source>
        <strain evidence="6">HNI</strain>
    </source>
</reference>
<dbReference type="InterPro" id="IPR024887">
    <property type="entry name" value="Ashwin"/>
</dbReference>
<reference evidence="6 7" key="2">
    <citation type="submission" date="2017-04" db="EMBL/GenBank/DDBJ databases">
        <title>CpG methylation of centromeres and impact of large insertions on vertebrate speciation.</title>
        <authorList>
            <person name="Ichikawa K."/>
            <person name="Yoshimura J."/>
            <person name="Morishita S."/>
        </authorList>
    </citation>
    <scope>NUCLEOTIDE SEQUENCE</scope>
    <source>
        <strain evidence="6 7">HNI</strain>
    </source>
</reference>
<sequence length="213" mass="23324">MAAVSGQNGKCVCASDVGLLLHPELQSKDFLHKDVLSWVESERHVSFIHQRKICTRDCGSRDQLTELYLRNVMPLPQRSLPNNRWGRKLERSRGGHSGRRSHSRNDQSRKRPLIVFDGSSSNSGPVKVKKPEGAASSGVADRLKPPPAANLTNPIRKLSSSSMTSSASPLPPSTDSANLKKEGNSLVGTSVLLSFEALKSPEVKKKIPRVTWP</sequence>
<dbReference type="Proteomes" id="UP000265180">
    <property type="component" value="Chromosome 21"/>
</dbReference>